<organism evidence="3 4">
    <name type="scientific">Aedes aegypti</name>
    <name type="common">Yellowfever mosquito</name>
    <name type="synonym">Culex aegypti</name>
    <dbReference type="NCBI Taxonomy" id="7159"/>
    <lineage>
        <taxon>Eukaryota</taxon>
        <taxon>Metazoa</taxon>
        <taxon>Ecdysozoa</taxon>
        <taxon>Arthropoda</taxon>
        <taxon>Hexapoda</taxon>
        <taxon>Insecta</taxon>
        <taxon>Pterygota</taxon>
        <taxon>Neoptera</taxon>
        <taxon>Endopterygota</taxon>
        <taxon>Diptera</taxon>
        <taxon>Nematocera</taxon>
        <taxon>Culicoidea</taxon>
        <taxon>Culicidae</taxon>
        <taxon>Culicinae</taxon>
        <taxon>Aedini</taxon>
        <taxon>Aedes</taxon>
        <taxon>Stegomyia</taxon>
    </lineage>
</organism>
<dbReference type="Gene3D" id="2.10.25.10">
    <property type="entry name" value="Laminin"/>
    <property type="match status" value="1"/>
</dbReference>
<dbReference type="HOGENOM" id="CLU_156801_0_0_1"/>
<sequence length="89" mass="9206">MKLAIICVVAIIATTVSSANVPCNKPCLGQYEVFQDCASVCPATCDAPYGNNCNACSPGCACMDGYVRNASYVCVKLCDCPGATTPIPM</sequence>
<feature type="domain" description="TIL" evidence="2">
    <location>
        <begin position="30"/>
        <end position="80"/>
    </location>
</feature>
<dbReference type="Proteomes" id="UP000682892">
    <property type="component" value="Chromosome 3"/>
</dbReference>
<dbReference type="InterPro" id="IPR002919">
    <property type="entry name" value="TIL_dom"/>
</dbReference>
<dbReference type="PhylomeDB" id="Q17B34"/>
<dbReference type="AlphaFoldDB" id="Q17B34"/>
<dbReference type="EMBL" id="CH477326">
    <property type="protein sequence ID" value="EAT43477.1"/>
    <property type="molecule type" value="Genomic_DNA"/>
</dbReference>
<feature type="chain" id="PRO_5014307784" evidence="1">
    <location>
        <begin position="19"/>
        <end position="89"/>
    </location>
</feature>
<evidence type="ECO:0000256" key="1">
    <source>
        <dbReference type="SAM" id="SignalP"/>
    </source>
</evidence>
<feature type="signal peptide" evidence="1">
    <location>
        <begin position="1"/>
        <end position="18"/>
    </location>
</feature>
<proteinExistence type="predicted"/>
<accession>Q17B34</accession>
<reference evidence="3" key="2">
    <citation type="journal article" date="2007" name="Science">
        <title>Genome sequence of Aedes aegypti, a major arbovirus vector.</title>
        <authorList>
            <person name="Nene V."/>
            <person name="Wortman J.R."/>
            <person name="Lawson D."/>
            <person name="Haas B."/>
            <person name="Kodira C."/>
            <person name="Tu Z.J."/>
            <person name="Loftus B."/>
            <person name="Xi Z."/>
            <person name="Megy K."/>
            <person name="Grabherr M."/>
            <person name="Ren Q."/>
            <person name="Zdobnov E.M."/>
            <person name="Lobo N.F."/>
            <person name="Campbell K.S."/>
            <person name="Brown S.E."/>
            <person name="Bonaldo M.F."/>
            <person name="Zhu J."/>
            <person name="Sinkins S.P."/>
            <person name="Hogenkamp D.G."/>
            <person name="Amedeo P."/>
            <person name="Arensburger P."/>
            <person name="Atkinson P.W."/>
            <person name="Bidwell S."/>
            <person name="Biedler J."/>
            <person name="Birney E."/>
            <person name="Bruggner R.V."/>
            <person name="Costas J."/>
            <person name="Coy M.R."/>
            <person name="Crabtree J."/>
            <person name="Crawford M."/>
            <person name="Debruyn B."/>
            <person name="Decaprio D."/>
            <person name="Eiglmeier K."/>
            <person name="Eisenstadt E."/>
            <person name="El-Dorry H."/>
            <person name="Gelbart W.M."/>
            <person name="Gomes S.L."/>
            <person name="Hammond M."/>
            <person name="Hannick L.I."/>
            <person name="Hogan J.R."/>
            <person name="Holmes M.H."/>
            <person name="Jaffe D."/>
            <person name="Johnston J.S."/>
            <person name="Kennedy R.C."/>
            <person name="Koo H."/>
            <person name="Kravitz S."/>
            <person name="Kriventseva E.V."/>
            <person name="Kulp D."/>
            <person name="Labutti K."/>
            <person name="Lee E."/>
            <person name="Li S."/>
            <person name="Lovin D.D."/>
            <person name="Mao C."/>
            <person name="Mauceli E."/>
            <person name="Menck C.F."/>
            <person name="Miller J.R."/>
            <person name="Montgomery P."/>
            <person name="Mori A."/>
            <person name="Nascimento A.L."/>
            <person name="Naveira H.F."/>
            <person name="Nusbaum C."/>
            <person name="O'leary S."/>
            <person name="Orvis J."/>
            <person name="Pertea M."/>
            <person name="Quesneville H."/>
            <person name="Reidenbach K.R."/>
            <person name="Rogers Y.H."/>
            <person name="Roth C.W."/>
            <person name="Schneider J.R."/>
            <person name="Schatz M."/>
            <person name="Shumway M."/>
            <person name="Stanke M."/>
            <person name="Stinson E.O."/>
            <person name="Tubio J.M."/>
            <person name="Vanzee J.P."/>
            <person name="Verjovski-Almeida S."/>
            <person name="Werner D."/>
            <person name="White O."/>
            <person name="Wyder S."/>
            <person name="Zeng Q."/>
            <person name="Zhao Q."/>
            <person name="Zhao Y."/>
            <person name="Hill C.A."/>
            <person name="Raikhel A.S."/>
            <person name="Soares M.B."/>
            <person name="Knudson D.L."/>
            <person name="Lee N.H."/>
            <person name="Galagan J."/>
            <person name="Salzberg S.L."/>
            <person name="Paulsen I.T."/>
            <person name="Dimopoulos G."/>
            <person name="Collins F.H."/>
            <person name="Birren B."/>
            <person name="Fraser-Liggett C.M."/>
            <person name="Severson D.W."/>
        </authorList>
    </citation>
    <scope>NUCLEOTIDE SEQUENCE [LARGE SCALE GENOMIC DNA]</scope>
    <source>
        <strain evidence="3">Liverpool</strain>
    </source>
</reference>
<keyword evidence="1" id="KW-0732">Signal</keyword>
<dbReference type="PaxDb" id="7159-AAEL005098-PA"/>
<gene>
    <name evidence="3" type="ORF">AaeL_AAEL005098</name>
</gene>
<dbReference type="Pfam" id="PF01826">
    <property type="entry name" value="TIL"/>
    <property type="match status" value="1"/>
</dbReference>
<reference evidence="3" key="1">
    <citation type="submission" date="2005-10" db="EMBL/GenBank/DDBJ databases">
        <authorList>
            <person name="Loftus B.J."/>
            <person name="Nene V.M."/>
            <person name="Hannick L.I."/>
            <person name="Bidwell S."/>
            <person name="Haas B."/>
            <person name="Amedeo P."/>
            <person name="Orvis J."/>
            <person name="Wortman J.R."/>
            <person name="White O.R."/>
            <person name="Salzberg S."/>
            <person name="Shumway M."/>
            <person name="Koo H."/>
            <person name="Zhao Y."/>
            <person name="Holmes M."/>
            <person name="Miller J."/>
            <person name="Schatz M."/>
            <person name="Pop M."/>
            <person name="Pai G."/>
            <person name="Utterback T."/>
            <person name="Rogers Y.-H."/>
            <person name="Kravitz S."/>
            <person name="Fraser C.M."/>
        </authorList>
    </citation>
    <scope>NUCLEOTIDE SEQUENCE</scope>
    <source>
        <strain evidence="3">Liverpool</strain>
    </source>
</reference>
<evidence type="ECO:0000313" key="3">
    <source>
        <dbReference type="EMBL" id="EAT43477.1"/>
    </source>
</evidence>
<dbReference type="CDD" id="cd19941">
    <property type="entry name" value="TIL"/>
    <property type="match status" value="1"/>
</dbReference>
<protein>
    <submittedName>
        <fullName evidence="3">AAEL005098-PA</fullName>
    </submittedName>
</protein>
<reference evidence="3" key="3">
    <citation type="submission" date="2012-09" db="EMBL/GenBank/DDBJ databases">
        <authorList>
            <consortium name="VectorBase"/>
        </authorList>
    </citation>
    <scope>NUCLEOTIDE SEQUENCE</scope>
    <source>
        <strain evidence="3">Liverpool</strain>
    </source>
</reference>
<dbReference type="InterPro" id="IPR036084">
    <property type="entry name" value="Ser_inhib-like_sf"/>
</dbReference>
<dbReference type="STRING" id="7159.Q17B34"/>
<evidence type="ECO:0000259" key="2">
    <source>
        <dbReference type="Pfam" id="PF01826"/>
    </source>
</evidence>
<evidence type="ECO:0000313" key="4">
    <source>
        <dbReference type="Proteomes" id="UP000682892"/>
    </source>
</evidence>
<name>Q17B34_AEDAE</name>
<dbReference type="SUPFAM" id="SSF57567">
    <property type="entry name" value="Serine protease inhibitors"/>
    <property type="match status" value="1"/>
</dbReference>